<accession>A0A5C6W0T3</accession>
<keyword evidence="5" id="KW-1185">Reference proteome</keyword>
<dbReference type="InterPro" id="IPR050695">
    <property type="entry name" value="N-acetylmuramoyl_amidase_3"/>
</dbReference>
<dbReference type="CDD" id="cd02696">
    <property type="entry name" value="MurNAc-LAA"/>
    <property type="match status" value="1"/>
</dbReference>
<reference evidence="4 5" key="1">
    <citation type="journal article" date="2005" name="Int. J. Syst. Evol. Microbiol.">
        <title>Bacillus litoralis sp. nov., isolated from a tidal flat of the Yellow Sea in Korea.</title>
        <authorList>
            <person name="Yoon J.H."/>
            <person name="Oh T.K."/>
        </authorList>
    </citation>
    <scope>NUCLEOTIDE SEQUENCE [LARGE SCALE GENOMIC DNA]</scope>
    <source>
        <strain evidence="4 5">SW-211</strain>
    </source>
</reference>
<dbReference type="RefSeq" id="WP_146947560.1">
    <property type="nucleotide sequence ID" value="NZ_VOQF01000005.1"/>
</dbReference>
<dbReference type="AlphaFoldDB" id="A0A5C6W0T3"/>
<dbReference type="OrthoDB" id="43070at2"/>
<evidence type="ECO:0000313" key="4">
    <source>
        <dbReference type="EMBL" id="TXC90946.1"/>
    </source>
</evidence>
<keyword evidence="1" id="KW-0378">Hydrolase</keyword>
<evidence type="ECO:0000313" key="5">
    <source>
        <dbReference type="Proteomes" id="UP000321363"/>
    </source>
</evidence>
<feature type="signal peptide" evidence="2">
    <location>
        <begin position="1"/>
        <end position="20"/>
    </location>
</feature>
<dbReference type="GO" id="GO:0030288">
    <property type="term" value="C:outer membrane-bounded periplasmic space"/>
    <property type="evidence" value="ECO:0007669"/>
    <property type="project" value="TreeGrafter"/>
</dbReference>
<dbReference type="Proteomes" id="UP000321363">
    <property type="component" value="Unassembled WGS sequence"/>
</dbReference>
<name>A0A5C6W0T3_9BACI</name>
<evidence type="ECO:0000256" key="1">
    <source>
        <dbReference type="ARBA" id="ARBA00022801"/>
    </source>
</evidence>
<dbReference type="Gene3D" id="3.40.630.40">
    <property type="entry name" value="Zn-dependent exopeptidases"/>
    <property type="match status" value="1"/>
</dbReference>
<feature type="domain" description="MurNAc-LAA" evidence="3">
    <location>
        <begin position="112"/>
        <end position="232"/>
    </location>
</feature>
<dbReference type="SUPFAM" id="SSF53187">
    <property type="entry name" value="Zn-dependent exopeptidases"/>
    <property type="match status" value="1"/>
</dbReference>
<proteinExistence type="predicted"/>
<dbReference type="PANTHER" id="PTHR30404">
    <property type="entry name" value="N-ACETYLMURAMOYL-L-ALANINE AMIDASE"/>
    <property type="match status" value="1"/>
</dbReference>
<sequence>MKKILLILVVCSLSLNPIFTNEIKATSNGKKICIDPGHQKKWNNGKEPIAPGSKMTKTKVSSGTQGVFTSIPEYVFTLDIGLKLEKELKKRGYNVFLTRSNHDVNLSNIDRAKFCNSVKADLTIRIHADGSTNKKTNGIHILYPEGSYTKAINKQSKEAAIKILEELIKSTGAKKASTDGLSPRSDITGFNWAKYPVVLPELGYMSNVKEDKKLATPAYREKLVLGISNGVDKYFDLNIAANQKYFKANKHLPIYDNRSGELIEVGKVYKGQTYPIISSSNYWYKVKFANYNGYIRKSNTRLVTNHNLRNLNVKLKPSSNKFVTIKGTAVKDNSSGKLVSFVTLQKGIEYPIIKEYSKWYQIEILGRIGYVAKLDTQKLSGGK</sequence>
<evidence type="ECO:0000256" key="2">
    <source>
        <dbReference type="SAM" id="SignalP"/>
    </source>
</evidence>
<dbReference type="Pfam" id="PF01520">
    <property type="entry name" value="Amidase_3"/>
    <property type="match status" value="1"/>
</dbReference>
<dbReference type="Gene3D" id="2.30.30.40">
    <property type="entry name" value="SH3 Domains"/>
    <property type="match status" value="1"/>
</dbReference>
<dbReference type="GO" id="GO:0009253">
    <property type="term" value="P:peptidoglycan catabolic process"/>
    <property type="evidence" value="ECO:0007669"/>
    <property type="project" value="InterPro"/>
</dbReference>
<comment type="caution">
    <text evidence="4">The sequence shown here is derived from an EMBL/GenBank/DDBJ whole genome shotgun (WGS) entry which is preliminary data.</text>
</comment>
<gene>
    <name evidence="4" type="ORF">FS935_08545</name>
</gene>
<protein>
    <submittedName>
        <fullName evidence="4">N-acetylmuramoyl-L-alanine amidase</fullName>
    </submittedName>
</protein>
<dbReference type="InterPro" id="IPR002508">
    <property type="entry name" value="MurNAc-LAA_cat"/>
</dbReference>
<dbReference type="SMART" id="SM00646">
    <property type="entry name" value="Ami_3"/>
    <property type="match status" value="1"/>
</dbReference>
<feature type="chain" id="PRO_5039003948" evidence="2">
    <location>
        <begin position="21"/>
        <end position="383"/>
    </location>
</feature>
<dbReference type="GO" id="GO:0008745">
    <property type="term" value="F:N-acetylmuramoyl-L-alanine amidase activity"/>
    <property type="evidence" value="ECO:0007669"/>
    <property type="project" value="InterPro"/>
</dbReference>
<evidence type="ECO:0000259" key="3">
    <source>
        <dbReference type="SMART" id="SM00646"/>
    </source>
</evidence>
<dbReference type="EMBL" id="VOQF01000005">
    <property type="protein sequence ID" value="TXC90946.1"/>
    <property type="molecule type" value="Genomic_DNA"/>
</dbReference>
<dbReference type="PANTHER" id="PTHR30404:SF0">
    <property type="entry name" value="N-ACETYLMURAMOYL-L-ALANINE AMIDASE AMIC"/>
    <property type="match status" value="1"/>
</dbReference>
<keyword evidence="2" id="KW-0732">Signal</keyword>
<organism evidence="4 5">
    <name type="scientific">Metabacillus litoralis</name>
    <dbReference type="NCBI Taxonomy" id="152268"/>
    <lineage>
        <taxon>Bacteria</taxon>
        <taxon>Bacillati</taxon>
        <taxon>Bacillota</taxon>
        <taxon>Bacilli</taxon>
        <taxon>Bacillales</taxon>
        <taxon>Bacillaceae</taxon>
        <taxon>Metabacillus</taxon>
    </lineage>
</organism>